<evidence type="ECO:0000256" key="1">
    <source>
        <dbReference type="SAM" id="Phobius"/>
    </source>
</evidence>
<evidence type="ECO:0000313" key="3">
    <source>
        <dbReference type="Proteomes" id="UP001596098"/>
    </source>
</evidence>
<dbReference type="EMBL" id="JBHSQI010000002">
    <property type="protein sequence ID" value="MFC6152636.1"/>
    <property type="molecule type" value="Genomic_DNA"/>
</dbReference>
<accession>A0ABW1QT17</accession>
<reference evidence="3" key="1">
    <citation type="journal article" date="2019" name="Int. J. Syst. Evol. Microbiol.">
        <title>The Global Catalogue of Microorganisms (GCM) 10K type strain sequencing project: providing services to taxonomists for standard genome sequencing and annotation.</title>
        <authorList>
            <consortium name="The Broad Institute Genomics Platform"/>
            <consortium name="The Broad Institute Genome Sequencing Center for Infectious Disease"/>
            <person name="Wu L."/>
            <person name="Ma J."/>
        </authorList>
    </citation>
    <scope>NUCLEOTIDE SEQUENCE [LARGE SCALE GENOMIC DNA]</scope>
    <source>
        <strain evidence="3">DFY28</strain>
    </source>
</reference>
<keyword evidence="1" id="KW-0472">Membrane</keyword>
<gene>
    <name evidence="2" type="ORF">ACFPWU_03020</name>
</gene>
<feature type="transmembrane region" description="Helical" evidence="1">
    <location>
        <begin position="45"/>
        <end position="65"/>
    </location>
</feature>
<keyword evidence="1" id="KW-1133">Transmembrane helix</keyword>
<name>A0ABW1QT17_9ACTN</name>
<comment type="caution">
    <text evidence="2">The sequence shown here is derived from an EMBL/GenBank/DDBJ whole genome shotgun (WGS) entry which is preliminary data.</text>
</comment>
<organism evidence="2 3">
    <name type="scientific">Nocardioides yefusunii</name>
    <dbReference type="NCBI Taxonomy" id="2500546"/>
    <lineage>
        <taxon>Bacteria</taxon>
        <taxon>Bacillati</taxon>
        <taxon>Actinomycetota</taxon>
        <taxon>Actinomycetes</taxon>
        <taxon>Propionibacteriales</taxon>
        <taxon>Nocardioidaceae</taxon>
        <taxon>Nocardioides</taxon>
    </lineage>
</organism>
<keyword evidence="3" id="KW-1185">Reference proteome</keyword>
<proteinExistence type="predicted"/>
<evidence type="ECO:0000313" key="2">
    <source>
        <dbReference type="EMBL" id="MFC6152636.1"/>
    </source>
</evidence>
<keyword evidence="1" id="KW-0812">Transmembrane</keyword>
<protein>
    <submittedName>
        <fullName evidence="2">Uncharacterized protein</fullName>
    </submittedName>
</protein>
<dbReference type="RefSeq" id="WP_128219704.1">
    <property type="nucleotide sequence ID" value="NZ_CP034929.1"/>
</dbReference>
<dbReference type="Proteomes" id="UP001596098">
    <property type="component" value="Unassembled WGS sequence"/>
</dbReference>
<sequence>MTNPTLHDQLDDLVLDVHLDHTRIAAGARADGAFLRRRRHRTRGVVALGTAAAVGLLSLGTSGWLPGSSPIAAPADGPATTAEPLPWWMPQEWPSTFPDFSFDRYVHEGQVPAPESERYLHPAEKVASGADAIGMVLSPGVSGVEVPDDAPETIRLDGRIATAMLLERLEALGRDDLTVDPISFGGEHGDTAVQDGGVITGSGTATLADGSADVDGVQGHARIEVLVMVAEEEPSNNRCGVAGREVACTLITTENGGTMLVQRKESPDDYSAQEINVYDPVEGLRIRVSTLYPAGQGDVFSDHELKQLVTDPAWRLQVPSEYYSAGQALPYFWLPGIASA</sequence>